<sequence length="115" mass="13175">MGNEEVTKDKKSDSRLSIEGTHILDRELATLQFSVWDIARQKGHTKFVGSVPETAEFLERQDLDNLEVSALDLEYMHSLQPVSAEQWISWYYQTALSKLEDNNFDNGVLVPYPAK</sequence>
<protein>
    <submittedName>
        <fullName evidence="1">Uncharacterized protein</fullName>
    </submittedName>
</protein>
<proteinExistence type="predicted"/>
<organism evidence="1 2">
    <name type="scientific">Fodinibius salsisoli</name>
    <dbReference type="NCBI Taxonomy" id="2820877"/>
    <lineage>
        <taxon>Bacteria</taxon>
        <taxon>Pseudomonadati</taxon>
        <taxon>Balneolota</taxon>
        <taxon>Balneolia</taxon>
        <taxon>Balneolales</taxon>
        <taxon>Balneolaceae</taxon>
        <taxon>Fodinibius</taxon>
    </lineage>
</organism>
<dbReference type="EMBL" id="JAGGJA010000001">
    <property type="protein sequence ID" value="MCW9705721.1"/>
    <property type="molecule type" value="Genomic_DNA"/>
</dbReference>
<comment type="caution">
    <text evidence="1">The sequence shown here is derived from an EMBL/GenBank/DDBJ whole genome shotgun (WGS) entry which is preliminary data.</text>
</comment>
<evidence type="ECO:0000313" key="2">
    <source>
        <dbReference type="Proteomes" id="UP001207918"/>
    </source>
</evidence>
<reference evidence="1 2" key="1">
    <citation type="submission" date="2021-03" db="EMBL/GenBank/DDBJ databases">
        <title>Aliifodinibius sp. nov., a new bacterium isolated from saline soil.</title>
        <authorList>
            <person name="Galisteo C."/>
            <person name="De La Haba R."/>
            <person name="Sanchez-Porro C."/>
            <person name="Ventosa A."/>
        </authorList>
    </citation>
    <scope>NUCLEOTIDE SEQUENCE [LARGE SCALE GENOMIC DNA]</scope>
    <source>
        <strain evidence="1 2">1BSP15-2V2</strain>
    </source>
</reference>
<gene>
    <name evidence="1" type="ORF">J6I44_02580</name>
</gene>
<accession>A0ABT3PIG5</accession>
<dbReference type="Proteomes" id="UP001207918">
    <property type="component" value="Unassembled WGS sequence"/>
</dbReference>
<keyword evidence="2" id="KW-1185">Reference proteome</keyword>
<name>A0ABT3PIG5_9BACT</name>
<evidence type="ECO:0000313" key="1">
    <source>
        <dbReference type="EMBL" id="MCW9705721.1"/>
    </source>
</evidence>
<dbReference type="RefSeq" id="WP_265764386.1">
    <property type="nucleotide sequence ID" value="NZ_JAGGJA010000001.1"/>
</dbReference>